<evidence type="ECO:0000313" key="12">
    <source>
        <dbReference type="Proteomes" id="UP001237642"/>
    </source>
</evidence>
<organism evidence="11 12">
    <name type="scientific">Heracleum sosnowskyi</name>
    <dbReference type="NCBI Taxonomy" id="360622"/>
    <lineage>
        <taxon>Eukaryota</taxon>
        <taxon>Viridiplantae</taxon>
        <taxon>Streptophyta</taxon>
        <taxon>Embryophyta</taxon>
        <taxon>Tracheophyta</taxon>
        <taxon>Spermatophyta</taxon>
        <taxon>Magnoliopsida</taxon>
        <taxon>eudicotyledons</taxon>
        <taxon>Gunneridae</taxon>
        <taxon>Pentapetalae</taxon>
        <taxon>asterids</taxon>
        <taxon>campanulids</taxon>
        <taxon>Apiales</taxon>
        <taxon>Apiaceae</taxon>
        <taxon>Apioideae</taxon>
        <taxon>apioid superclade</taxon>
        <taxon>Tordylieae</taxon>
        <taxon>Tordyliinae</taxon>
        <taxon>Heracleum</taxon>
    </lineage>
</organism>
<evidence type="ECO:0000256" key="9">
    <source>
        <dbReference type="RuleBase" id="RU003682"/>
    </source>
</evidence>
<reference evidence="11" key="1">
    <citation type="submission" date="2023-02" db="EMBL/GenBank/DDBJ databases">
        <title>Genome of toxic invasive species Heracleum sosnowskyi carries increased number of genes despite the absence of recent whole-genome duplications.</title>
        <authorList>
            <person name="Schelkunov M."/>
            <person name="Shtratnikova V."/>
            <person name="Makarenko M."/>
            <person name="Klepikova A."/>
            <person name="Omelchenko D."/>
            <person name="Novikova G."/>
            <person name="Obukhova E."/>
            <person name="Bogdanov V."/>
            <person name="Penin A."/>
            <person name="Logacheva M."/>
        </authorList>
    </citation>
    <scope>NUCLEOTIDE SEQUENCE</scope>
    <source>
        <strain evidence="11">Hsosn_3</strain>
        <tissue evidence="11">Leaf</tissue>
    </source>
</reference>
<dbReference type="AlphaFoldDB" id="A0AAD8HRD9"/>
<reference evidence="11" key="2">
    <citation type="submission" date="2023-05" db="EMBL/GenBank/DDBJ databases">
        <authorList>
            <person name="Schelkunov M.I."/>
        </authorList>
    </citation>
    <scope>NUCLEOTIDE SEQUENCE</scope>
    <source>
        <strain evidence="11">Hsosn_3</strain>
        <tissue evidence="11">Leaf</tissue>
    </source>
</reference>
<comment type="similarity">
    <text evidence="7">Belongs to the iron/ascorbate-dependent oxidoreductase family. GA20OX subfamily.</text>
</comment>
<dbReference type="Gene3D" id="2.60.120.330">
    <property type="entry name" value="B-lactam Antibiotic, Isopenicillin N Synthase, Chain"/>
    <property type="match status" value="1"/>
</dbReference>
<comment type="caution">
    <text evidence="11">The sequence shown here is derived from an EMBL/GenBank/DDBJ whole genome shotgun (WGS) entry which is preliminary data.</text>
</comment>
<keyword evidence="5 9" id="KW-0408">Iron</keyword>
<keyword evidence="12" id="KW-1185">Reference proteome</keyword>
<evidence type="ECO:0000256" key="1">
    <source>
        <dbReference type="ARBA" id="ARBA00001961"/>
    </source>
</evidence>
<dbReference type="PROSITE" id="PS51471">
    <property type="entry name" value="FE2OG_OXY"/>
    <property type="match status" value="1"/>
</dbReference>
<dbReference type="EMBL" id="JAUIZM010000008">
    <property type="protein sequence ID" value="KAK1371249.1"/>
    <property type="molecule type" value="Genomic_DNA"/>
</dbReference>
<dbReference type="InterPro" id="IPR005123">
    <property type="entry name" value="Oxoglu/Fe-dep_dioxygenase_dom"/>
</dbReference>
<dbReference type="InterPro" id="IPR044861">
    <property type="entry name" value="IPNS-like_FE2OG_OXY"/>
</dbReference>
<evidence type="ECO:0000256" key="6">
    <source>
        <dbReference type="ARBA" id="ARBA00037909"/>
    </source>
</evidence>
<comment type="pathway">
    <text evidence="2">Hormone biosynthesis.</text>
</comment>
<dbReference type="PRINTS" id="PR00682">
    <property type="entry name" value="IPNSYNTHASE"/>
</dbReference>
<comment type="pathway">
    <text evidence="6">Plant hormone biosynthesis; gibberellin biosynthesis.</text>
</comment>
<protein>
    <submittedName>
        <fullName evidence="11">Gibberellin 20-oxidase</fullName>
    </submittedName>
</protein>
<dbReference type="Pfam" id="PF14226">
    <property type="entry name" value="DIOX_N"/>
    <property type="match status" value="1"/>
</dbReference>
<dbReference type="PANTHER" id="PTHR47990">
    <property type="entry name" value="2-OXOGLUTARATE (2OG) AND FE(II)-DEPENDENT OXYGENASE SUPERFAMILY PROTEIN-RELATED"/>
    <property type="match status" value="1"/>
</dbReference>
<name>A0AAD8HRD9_9APIA</name>
<feature type="domain" description="Fe2OG dioxygenase" evidence="10">
    <location>
        <begin position="207"/>
        <end position="306"/>
    </location>
</feature>
<accession>A0AAD8HRD9</accession>
<dbReference type="Pfam" id="PF03171">
    <property type="entry name" value="2OG-FeII_Oxy"/>
    <property type="match status" value="1"/>
</dbReference>
<dbReference type="GO" id="GO:0045544">
    <property type="term" value="F:gibberellin 20-oxidase activity"/>
    <property type="evidence" value="ECO:0007669"/>
    <property type="project" value="UniProtKB-ARBA"/>
</dbReference>
<dbReference type="Proteomes" id="UP001237642">
    <property type="component" value="Unassembled WGS sequence"/>
</dbReference>
<evidence type="ECO:0000256" key="7">
    <source>
        <dbReference type="ARBA" id="ARBA00043997"/>
    </source>
</evidence>
<dbReference type="GO" id="GO:0046872">
    <property type="term" value="F:metal ion binding"/>
    <property type="evidence" value="ECO:0007669"/>
    <property type="project" value="UniProtKB-KW"/>
</dbReference>
<dbReference type="SUPFAM" id="SSF51197">
    <property type="entry name" value="Clavaminate synthase-like"/>
    <property type="match status" value="1"/>
</dbReference>
<evidence type="ECO:0000313" key="11">
    <source>
        <dbReference type="EMBL" id="KAK1371249.1"/>
    </source>
</evidence>
<keyword evidence="3 9" id="KW-0479">Metal-binding</keyword>
<comment type="catalytic activity">
    <reaction evidence="8">
        <text>gibberellin A12 + 2 2-oxoglutarate + 3 O2 + H(+) = gibberellin A9 + 2 succinate + 3 CO2 + 2 H2O</text>
        <dbReference type="Rhea" id="RHEA:60772"/>
        <dbReference type="ChEBI" id="CHEBI:15377"/>
        <dbReference type="ChEBI" id="CHEBI:15378"/>
        <dbReference type="ChEBI" id="CHEBI:15379"/>
        <dbReference type="ChEBI" id="CHEBI:16526"/>
        <dbReference type="ChEBI" id="CHEBI:16810"/>
        <dbReference type="ChEBI" id="CHEBI:30031"/>
        <dbReference type="ChEBI" id="CHEBI:58627"/>
        <dbReference type="ChEBI" id="CHEBI:73255"/>
    </reaction>
    <physiologicalReaction direction="left-to-right" evidence="8">
        <dbReference type="Rhea" id="RHEA:60773"/>
    </physiologicalReaction>
</comment>
<keyword evidence="4 9" id="KW-0560">Oxidoreductase</keyword>
<dbReference type="InterPro" id="IPR026992">
    <property type="entry name" value="DIOX_N"/>
</dbReference>
<evidence type="ECO:0000256" key="4">
    <source>
        <dbReference type="ARBA" id="ARBA00023002"/>
    </source>
</evidence>
<dbReference type="InterPro" id="IPR027443">
    <property type="entry name" value="IPNS-like_sf"/>
</dbReference>
<proteinExistence type="inferred from homology"/>
<dbReference type="GO" id="GO:0009686">
    <property type="term" value="P:gibberellin biosynthetic process"/>
    <property type="evidence" value="ECO:0007669"/>
    <property type="project" value="UniProtKB-ARBA"/>
</dbReference>
<dbReference type="FunFam" id="2.60.120.330:FF:000003">
    <property type="entry name" value="Gibberellin 20 oxidase 2"/>
    <property type="match status" value="1"/>
</dbReference>
<comment type="cofactor">
    <cofactor evidence="1">
        <name>L-ascorbate</name>
        <dbReference type="ChEBI" id="CHEBI:38290"/>
    </cofactor>
</comment>
<evidence type="ECO:0000256" key="2">
    <source>
        <dbReference type="ARBA" id="ARBA00004972"/>
    </source>
</evidence>
<gene>
    <name evidence="11" type="ORF">POM88_037341</name>
</gene>
<evidence type="ECO:0000256" key="3">
    <source>
        <dbReference type="ARBA" id="ARBA00022723"/>
    </source>
</evidence>
<sequence>MASSTNIHTLPLFSFQKDQNLAPAQFIWPKEDLIQAQEELNAPVIDLAGFLSDDKAAIATAAELVRAACMDHGFFQVTNHGVDEAVIQAAEDEIDALFDLPTDEKLRLRRQRGSVWGYSGAHADRFAKNLPWKETYSFRFDHATGAEKKIVVDYFDTVLGKEFMKTALVYQIYCEQMNKLAMAIFKLLEVSLGVDAEQYYTKLFEEGTSIMRCNYYPKCDKPELVLGTGPHADPTSITLLHQDQVGGLEVFSENKWKFVRPCPNALVINIGDTFMALTNGMYKSCVHRAMVNSERTRRSMVYFVCPKEDLVLRAPEKVVEADGGRRKYADFKWADLYEFTQNHHRVDGATLDNFFRWLPSSPAN</sequence>
<evidence type="ECO:0000256" key="5">
    <source>
        <dbReference type="ARBA" id="ARBA00023004"/>
    </source>
</evidence>
<evidence type="ECO:0000259" key="10">
    <source>
        <dbReference type="PROSITE" id="PS51471"/>
    </source>
</evidence>
<evidence type="ECO:0000256" key="8">
    <source>
        <dbReference type="ARBA" id="ARBA00050508"/>
    </source>
</evidence>
<dbReference type="InterPro" id="IPR050231">
    <property type="entry name" value="Iron_ascorbate_oxido_reductase"/>
</dbReference>